<accession>A0AAN6FDQ1</accession>
<organism evidence="2 3">
    <name type="scientific">Friedmanniomyces endolithicus</name>
    <dbReference type="NCBI Taxonomy" id="329885"/>
    <lineage>
        <taxon>Eukaryota</taxon>
        <taxon>Fungi</taxon>
        <taxon>Dikarya</taxon>
        <taxon>Ascomycota</taxon>
        <taxon>Pezizomycotina</taxon>
        <taxon>Dothideomycetes</taxon>
        <taxon>Dothideomycetidae</taxon>
        <taxon>Mycosphaerellales</taxon>
        <taxon>Teratosphaeriaceae</taxon>
        <taxon>Friedmanniomyces</taxon>
    </lineage>
</organism>
<sequence>MPGSKDNDDGGSVASADSSPRRTRPRSLRSWRSRSRPRSRPGPDAHLHRIYSSGFIDDHGTYVNTRDSSPNGSGPGRATSFVGEEQASEDLEEVEKPEISHDSGDIAHGNDEGVDLEKARTTPSLNRQQTNKSGRSVRDPNVVSWKGVDDPENPKNWSKLYPEDFNTSSSYPARSASPQIPYCDMASNSTTAAQCAAAAPGGVLAIS</sequence>
<reference evidence="2" key="1">
    <citation type="submission" date="2021-12" db="EMBL/GenBank/DDBJ databases">
        <title>Black yeast isolated from Biological Soil Crust.</title>
        <authorList>
            <person name="Kurbessoian T."/>
        </authorList>
    </citation>
    <scope>NUCLEOTIDE SEQUENCE</scope>
    <source>
        <strain evidence="2">CCFEE 5208</strain>
    </source>
</reference>
<gene>
    <name evidence="2" type="ORF">LTR82_012286</name>
</gene>
<dbReference type="EMBL" id="JASUXU010000049">
    <property type="protein sequence ID" value="KAK0315993.1"/>
    <property type="molecule type" value="Genomic_DNA"/>
</dbReference>
<evidence type="ECO:0000313" key="2">
    <source>
        <dbReference type="EMBL" id="KAK0315993.1"/>
    </source>
</evidence>
<protein>
    <submittedName>
        <fullName evidence="2">Uncharacterized protein</fullName>
    </submittedName>
</protein>
<dbReference type="AlphaFoldDB" id="A0AAN6FDQ1"/>
<feature type="compositionally biased region" description="Polar residues" evidence="1">
    <location>
        <begin position="121"/>
        <end position="134"/>
    </location>
</feature>
<name>A0AAN6FDQ1_9PEZI</name>
<feature type="region of interest" description="Disordered" evidence="1">
    <location>
        <begin position="1"/>
        <end position="163"/>
    </location>
</feature>
<evidence type="ECO:0000256" key="1">
    <source>
        <dbReference type="SAM" id="MobiDB-lite"/>
    </source>
</evidence>
<feature type="compositionally biased region" description="Basic and acidic residues" evidence="1">
    <location>
        <begin position="94"/>
        <end position="120"/>
    </location>
</feature>
<feature type="compositionally biased region" description="Basic residues" evidence="1">
    <location>
        <begin position="21"/>
        <end position="39"/>
    </location>
</feature>
<comment type="caution">
    <text evidence="2">The sequence shown here is derived from an EMBL/GenBank/DDBJ whole genome shotgun (WGS) entry which is preliminary data.</text>
</comment>
<feature type="compositionally biased region" description="Polar residues" evidence="1">
    <location>
        <begin position="62"/>
        <end position="72"/>
    </location>
</feature>
<evidence type="ECO:0000313" key="3">
    <source>
        <dbReference type="Proteomes" id="UP001168146"/>
    </source>
</evidence>
<proteinExistence type="predicted"/>
<dbReference type="Proteomes" id="UP001168146">
    <property type="component" value="Unassembled WGS sequence"/>
</dbReference>